<dbReference type="Proteomes" id="UP000019491">
    <property type="component" value="Unassembled WGS sequence"/>
</dbReference>
<feature type="domain" description="SnoaL-like" evidence="1">
    <location>
        <begin position="27"/>
        <end position="122"/>
    </location>
</feature>
<dbReference type="InterPro" id="IPR032710">
    <property type="entry name" value="NTF2-like_dom_sf"/>
</dbReference>
<accession>X0R6G2</accession>
<gene>
    <name evidence="2" type="ORF">RW1_031_01090</name>
</gene>
<dbReference type="AlphaFoldDB" id="X0R6G2"/>
<dbReference type="Gene3D" id="3.10.450.50">
    <property type="match status" value="1"/>
</dbReference>
<protein>
    <recommendedName>
        <fullName evidence="1">SnoaL-like domain-containing protein</fullName>
    </recommendedName>
</protein>
<dbReference type="InterPro" id="IPR037401">
    <property type="entry name" value="SnoaL-like"/>
</dbReference>
<reference evidence="2 3" key="1">
    <citation type="submission" date="2014-02" db="EMBL/GenBank/DDBJ databases">
        <title>Whole genome shotgun sequence of Rhodococcus wratislaviensis NBRC 100605.</title>
        <authorList>
            <person name="Hosoyama A."/>
            <person name="Tsuchikane K."/>
            <person name="Yoshida I."/>
            <person name="Ohji S."/>
            <person name="Ichikawa N."/>
            <person name="Yamazoe A."/>
            <person name="Fujita N."/>
        </authorList>
    </citation>
    <scope>NUCLEOTIDE SEQUENCE [LARGE SCALE GENOMIC DNA]</scope>
    <source>
        <strain evidence="2 3">NBRC 100605</strain>
    </source>
</reference>
<sequence length="153" mass="17469">MTIATATMTREQRKSVALEYFTRFDTGGKVLELMADDAVVYFPKWGLARGKDEIGRMFGDVSTLFTDICHYPEYLKFIIEDDMVVVEGITSGTAADGTPWRPGFSHAGRFTDVFEIRDHKIHRCFIYLDPDYAGDDTQRYPWLASTETPILNH</sequence>
<organism evidence="2 3">
    <name type="scientific">Rhodococcus wratislaviensis NBRC 100605</name>
    <dbReference type="NCBI Taxonomy" id="1219028"/>
    <lineage>
        <taxon>Bacteria</taxon>
        <taxon>Bacillati</taxon>
        <taxon>Actinomycetota</taxon>
        <taxon>Actinomycetes</taxon>
        <taxon>Mycobacteriales</taxon>
        <taxon>Nocardiaceae</taxon>
        <taxon>Rhodococcus</taxon>
    </lineage>
</organism>
<comment type="caution">
    <text evidence="2">The sequence shown here is derived from an EMBL/GenBank/DDBJ whole genome shotgun (WGS) entry which is preliminary data.</text>
</comment>
<evidence type="ECO:0000259" key="1">
    <source>
        <dbReference type="Pfam" id="PF12680"/>
    </source>
</evidence>
<evidence type="ECO:0000313" key="3">
    <source>
        <dbReference type="Proteomes" id="UP000019491"/>
    </source>
</evidence>
<dbReference type="SUPFAM" id="SSF54427">
    <property type="entry name" value="NTF2-like"/>
    <property type="match status" value="1"/>
</dbReference>
<dbReference type="Pfam" id="PF12680">
    <property type="entry name" value="SnoaL_2"/>
    <property type="match status" value="1"/>
</dbReference>
<dbReference type="EMBL" id="BAWF01000031">
    <property type="protein sequence ID" value="GAF46525.1"/>
    <property type="molecule type" value="Genomic_DNA"/>
</dbReference>
<evidence type="ECO:0000313" key="2">
    <source>
        <dbReference type="EMBL" id="GAF46525.1"/>
    </source>
</evidence>
<dbReference type="RefSeq" id="WP_037234223.1">
    <property type="nucleotide sequence ID" value="NZ_BAWF01000031.1"/>
</dbReference>
<name>X0R6G2_RHOWR</name>
<proteinExistence type="predicted"/>
<dbReference type="OrthoDB" id="6657864at2"/>
<keyword evidence="3" id="KW-1185">Reference proteome</keyword>